<evidence type="ECO:0000313" key="3">
    <source>
        <dbReference type="EMBL" id="CAE7365057.1"/>
    </source>
</evidence>
<dbReference type="Proteomes" id="UP000604046">
    <property type="component" value="Unassembled WGS sequence"/>
</dbReference>
<keyword evidence="2" id="KW-0812">Transmembrane</keyword>
<dbReference type="PANTHER" id="PTHR16130:SF2">
    <property type="entry name" value="LYSOSOMAL COBALAMIN TRANSPORT ESCORT PROTEIN LMBD1"/>
    <property type="match status" value="1"/>
</dbReference>
<keyword evidence="2" id="KW-0472">Membrane</keyword>
<dbReference type="GO" id="GO:0072665">
    <property type="term" value="P:protein localization to vacuole"/>
    <property type="evidence" value="ECO:0007669"/>
    <property type="project" value="TreeGrafter"/>
</dbReference>
<dbReference type="InterPro" id="IPR050854">
    <property type="entry name" value="LMBD1_LysCbl_Transport"/>
</dbReference>
<accession>A0A812PJQ2</accession>
<keyword evidence="4" id="KW-1185">Reference proteome</keyword>
<feature type="transmembrane region" description="Helical" evidence="2">
    <location>
        <begin position="73"/>
        <end position="98"/>
    </location>
</feature>
<reference evidence="3" key="1">
    <citation type="submission" date="2021-02" db="EMBL/GenBank/DDBJ databases">
        <authorList>
            <person name="Dougan E. K."/>
            <person name="Rhodes N."/>
            <person name="Thang M."/>
            <person name="Chan C."/>
        </authorList>
    </citation>
    <scope>NUCLEOTIDE SEQUENCE</scope>
</reference>
<evidence type="ECO:0000256" key="1">
    <source>
        <dbReference type="SAM" id="MobiDB-lite"/>
    </source>
</evidence>
<feature type="region of interest" description="Disordered" evidence="1">
    <location>
        <begin position="1"/>
        <end position="20"/>
    </location>
</feature>
<gene>
    <name evidence="3" type="primary">lmbrd1</name>
    <name evidence="3" type="ORF">SNAT2548_LOCUS19771</name>
</gene>
<dbReference type="PANTHER" id="PTHR16130">
    <property type="entry name" value="LYSOSOMAL COBALAMIN TRANSPORTER-RELATED"/>
    <property type="match status" value="1"/>
</dbReference>
<name>A0A812PJQ2_9DINO</name>
<dbReference type="GO" id="GO:0005774">
    <property type="term" value="C:vacuolar membrane"/>
    <property type="evidence" value="ECO:0007669"/>
    <property type="project" value="TreeGrafter"/>
</dbReference>
<feature type="compositionally biased region" description="Basic and acidic residues" evidence="1">
    <location>
        <begin position="1"/>
        <end position="10"/>
    </location>
</feature>
<evidence type="ECO:0000256" key="2">
    <source>
        <dbReference type="SAM" id="Phobius"/>
    </source>
</evidence>
<sequence>METQKDDGVRSPRPWPGPAALRTRSVATGYAAGDVDEPELLDPESLDGALQSEESAVRWLNDLLDVDHKGLNAVSFAIACLTLAGVLGWALYTAYGLAAMPFDWLRGKQSPSEQRHDVEMSIASIREASLLVAVGGIRVTGEE</sequence>
<evidence type="ECO:0000313" key="4">
    <source>
        <dbReference type="Proteomes" id="UP000604046"/>
    </source>
</evidence>
<dbReference type="AlphaFoldDB" id="A0A812PJQ2"/>
<protein>
    <submittedName>
        <fullName evidence="3">Lmbrd1 protein</fullName>
    </submittedName>
</protein>
<dbReference type="EMBL" id="CAJNDS010002190">
    <property type="protein sequence ID" value="CAE7365057.1"/>
    <property type="molecule type" value="Genomic_DNA"/>
</dbReference>
<proteinExistence type="predicted"/>
<comment type="caution">
    <text evidence="3">The sequence shown here is derived from an EMBL/GenBank/DDBJ whole genome shotgun (WGS) entry which is preliminary data.</text>
</comment>
<organism evidence="3 4">
    <name type="scientific">Symbiodinium natans</name>
    <dbReference type="NCBI Taxonomy" id="878477"/>
    <lineage>
        <taxon>Eukaryota</taxon>
        <taxon>Sar</taxon>
        <taxon>Alveolata</taxon>
        <taxon>Dinophyceae</taxon>
        <taxon>Suessiales</taxon>
        <taxon>Symbiodiniaceae</taxon>
        <taxon>Symbiodinium</taxon>
    </lineage>
</organism>
<dbReference type="OrthoDB" id="73273at2759"/>
<keyword evidence="2" id="KW-1133">Transmembrane helix</keyword>